<dbReference type="EMBL" id="JAXOVC010000013">
    <property type="protein sequence ID" value="KAK4494778.1"/>
    <property type="molecule type" value="Genomic_DNA"/>
</dbReference>
<feature type="compositionally biased region" description="Basic and acidic residues" evidence="3">
    <location>
        <begin position="45"/>
        <end position="65"/>
    </location>
</feature>
<feature type="compositionally biased region" description="Polar residues" evidence="3">
    <location>
        <begin position="1409"/>
        <end position="1421"/>
    </location>
</feature>
<feature type="compositionally biased region" description="Basic and acidic residues" evidence="3">
    <location>
        <begin position="1247"/>
        <end position="1257"/>
    </location>
</feature>
<feature type="compositionally biased region" description="Basic and acidic residues" evidence="3">
    <location>
        <begin position="1301"/>
        <end position="1329"/>
    </location>
</feature>
<dbReference type="InterPro" id="IPR056421">
    <property type="entry name" value="TPR_GEMI5"/>
</dbReference>
<feature type="compositionally biased region" description="Polar residues" evidence="3">
    <location>
        <begin position="570"/>
        <end position="579"/>
    </location>
</feature>
<evidence type="ECO:0000256" key="1">
    <source>
        <dbReference type="ARBA" id="ARBA00022574"/>
    </source>
</evidence>
<feature type="compositionally biased region" description="Polar residues" evidence="3">
    <location>
        <begin position="1681"/>
        <end position="1691"/>
    </location>
</feature>
<name>A0ABR0E033_ZASCE</name>
<feature type="compositionally biased region" description="Polar residues" evidence="3">
    <location>
        <begin position="34"/>
        <end position="43"/>
    </location>
</feature>
<dbReference type="InterPro" id="IPR015943">
    <property type="entry name" value="WD40/YVTN_repeat-like_dom_sf"/>
</dbReference>
<dbReference type="PANTHER" id="PTHR12764">
    <property type="entry name" value="WD REPEAT DOMAIN-RELATED"/>
    <property type="match status" value="1"/>
</dbReference>
<feature type="compositionally biased region" description="Basic and acidic residues" evidence="3">
    <location>
        <begin position="1101"/>
        <end position="1150"/>
    </location>
</feature>
<keyword evidence="6" id="KW-1185">Reference proteome</keyword>
<protein>
    <recommendedName>
        <fullName evidence="4">Gem-associated protein 5 TPR domain-containing protein</fullName>
    </recommendedName>
</protein>
<dbReference type="Gene3D" id="2.130.10.10">
    <property type="entry name" value="YVTN repeat-like/Quinoprotein amine dehydrogenase"/>
    <property type="match status" value="1"/>
</dbReference>
<feature type="compositionally biased region" description="Low complexity" evidence="3">
    <location>
        <begin position="1558"/>
        <end position="1576"/>
    </location>
</feature>
<evidence type="ECO:0000256" key="3">
    <source>
        <dbReference type="SAM" id="MobiDB-lite"/>
    </source>
</evidence>
<dbReference type="SUPFAM" id="SSF50978">
    <property type="entry name" value="WD40 repeat-like"/>
    <property type="match status" value="1"/>
</dbReference>
<feature type="region of interest" description="Disordered" evidence="3">
    <location>
        <begin position="79"/>
        <end position="131"/>
    </location>
</feature>
<evidence type="ECO:0000259" key="4">
    <source>
        <dbReference type="Pfam" id="PF23774"/>
    </source>
</evidence>
<dbReference type="PANTHER" id="PTHR12764:SF4">
    <property type="entry name" value="INTRAFLAGELLAR TRANSPORT PROTEIN 122 HOMOLOG"/>
    <property type="match status" value="1"/>
</dbReference>
<feature type="compositionally biased region" description="Polar residues" evidence="3">
    <location>
        <begin position="1787"/>
        <end position="1801"/>
    </location>
</feature>
<accession>A0ABR0E033</accession>
<feature type="compositionally biased region" description="Basic residues" evidence="3">
    <location>
        <begin position="1589"/>
        <end position="1598"/>
    </location>
</feature>
<feature type="compositionally biased region" description="Polar residues" evidence="3">
    <location>
        <begin position="1494"/>
        <end position="1505"/>
    </location>
</feature>
<feature type="compositionally biased region" description="Low complexity" evidence="3">
    <location>
        <begin position="84"/>
        <end position="99"/>
    </location>
</feature>
<dbReference type="Proteomes" id="UP001305779">
    <property type="component" value="Unassembled WGS sequence"/>
</dbReference>
<proteinExistence type="predicted"/>
<sequence>MSWQRNEANLNALGTQRRVEVDRTMFSKARLRGESNSMQTSSRPPVDRPYNKKLSPDRQDGSEKKAVVCGVLLGLDKMSTGQVSRQRSTSTRSSTSHHSAPQSTHSASRRPGQVRQTPPPTTFTPENTDQDFEPCAATASFLLYAQRNRILVLHHDTLTIERRLDLHREDVLWIVVDNVSERGSGRLAVSFDAGKTAIVWDILSGGEVARFSAYEHMKVAAFMRNGNIAFGNDQGNIILFEPSTSEHISARTIFDPITAIAPAADCRAFAIGYLNGSILIATLQPSFTILHTLNTNRAPSKITGLAWHGSSSKQKTDMLATQTFDGDLRVWSVPKEQTDTPNIIRVLQRSEAPTPGPCWFAWSKNGRLIQFVEGETRAWDVRTKKVTYDIIPTIDGVVGISNYGPSATLFTLGRNHTVQQYDINPSNVPLQVATAQHVPANTPPTPPTTLEERSNKAAVLGQTSLPGLTDEESSADESMNMSPLQKIAREMESLDALESEIRDKVMPLSSRSSNAGSLSSGGSGHAVRRQRKYLYDRPDSSRASNTTSFEGTEFSFGPPSKVGGGHESVSIRSQTQGSTHSRKRSSNLRKEILRSPQEGKEVSNMDLFPWVRARLREVAFRTPHYGEVARTPEILQREMLSVVFGWNDDVRTLVHEELAQHGAGSASSVLLSRWLGDIDADQMASLVGSESMTSSDWMLLALSSIGADSQKKVGEAFVQRLLEKGDIHPAAGILIGLGELNDAIEVYVSQGFWLEAVLLTCLMRESDWQRISWLLRKWGEAAVLGGDAELAVRCFSCTSIETNAPWTSPRAQDAVHVAQREPRSQPASAGPVTSPTYSLPSRSGSGRLTAKNASLKLITSFGDKGAPIQQAPDEPQTTLDPATVTAGVTPIGGMSALPLSPAGRDPWRSNWVRSARDPTSARTATPGGYNRRKRLPSRGDIERAKQEAEQIITPLTAARDFGDANALLHTGVNKRSSSVGSVPEPATALRPTVYDATKLAPSTFGERADQLPSPAHGVFNRLREDSRASRDRKQDRLGIQVVETVFTDEMSPSMERSGVIAQNRAGTLSPPLTGGSSKASTKSARGSTKGRATDEYISSVDEARQSAKQDRTHSRQRGESRKRGESRSGRASSRMREASENRGRKGEVRYIKPAKRSPSSPIPMSPEEILQAQTRKAEPATTDDENFYKTGLGSPVESHKSARSGKSDPRLARRAAAEDKPKSTHPPRTSSKAPSMPTSPLNALPEGGKRGRSDERTVGSTTRSPSSPLPTLSNKVYAADKEETQSDGQRFRLRSQSANRRLPDDLQDRRQASRDRRDRSSSRRRREDPDMMPTDVVQQVIPEEGSLPQASLASENSSMSERSGMSKKELAAKELEERRLSLARRPSAPQIPRPGEFAVGGAPRPSMGPRSQTDLGDSPTSFMPPMSRAHTVDADSMSKYGLVGKITGTSTPSAPIGLPATPRAMRHPKYMGSDSSDGNGIPSVPDIPGKFSDLSLSGSNLSQITGSMVSGVSSSVVSTNPRQSTHISVPSTQQSETGDSLGPLLPSSVFSKGSGPRSASAPPDNSSSSGSSTNSGPMHPGYKAGLTSHNRRLSHIRKISPPDINTSETSDSVTSIDAAIHGSDTSNVIVIPETPHNTQAPVLPELQHLAAPPPPPPPPTMFSPTHTKTGSGVIDIAIDQNAPSSAIDTQPPQFPAPAERRSSSTSSPTTHRRNQGSVGESFGARFRGLGERMRSSSKGRTKSPQMERGLSPYESIPLPTSAHPDRPPPQFPPVGQAPYESVPAPTATPTQQAGSRAQSPYEQAMAAMASGGGHRPSHPVPTSPGSERQLNETSIPPSSLPGSRNNSAMGGYRNPKEIRANMPPEAIQQGAWPHPNVGGFL</sequence>
<feature type="compositionally biased region" description="Polar residues" evidence="3">
    <location>
        <begin position="541"/>
        <end position="550"/>
    </location>
</feature>
<feature type="compositionally biased region" description="Pro residues" evidence="3">
    <location>
        <begin position="1651"/>
        <end position="1661"/>
    </location>
</feature>
<feature type="region of interest" description="Disordered" evidence="3">
    <location>
        <begin position="817"/>
        <end position="848"/>
    </location>
</feature>
<feature type="region of interest" description="Disordered" evidence="3">
    <location>
        <begin position="1005"/>
        <end position="1035"/>
    </location>
</feature>
<evidence type="ECO:0000256" key="2">
    <source>
        <dbReference type="ARBA" id="ARBA00022737"/>
    </source>
</evidence>
<keyword evidence="1" id="KW-0853">WD repeat</keyword>
<feature type="compositionally biased region" description="Polar residues" evidence="3">
    <location>
        <begin position="1519"/>
        <end position="1538"/>
    </location>
</feature>
<feature type="compositionally biased region" description="Polar residues" evidence="3">
    <location>
        <begin position="1348"/>
        <end position="1363"/>
    </location>
</feature>
<feature type="compositionally biased region" description="Low complexity" evidence="3">
    <location>
        <begin position="509"/>
        <end position="518"/>
    </location>
</feature>
<gene>
    <name evidence="5" type="ORF">PRZ48_014134</name>
</gene>
<feature type="compositionally biased region" description="Polar residues" evidence="3">
    <location>
        <begin position="1823"/>
        <end position="1848"/>
    </location>
</feature>
<keyword evidence="2" id="KW-0677">Repeat</keyword>
<feature type="region of interest" description="Disordered" evidence="3">
    <location>
        <begin position="1647"/>
        <end position="1858"/>
    </location>
</feature>
<feature type="compositionally biased region" description="Polar residues" evidence="3">
    <location>
        <begin position="1603"/>
        <end position="1615"/>
    </location>
</feature>
<reference evidence="5 6" key="1">
    <citation type="journal article" date="2023" name="G3 (Bethesda)">
        <title>A chromosome-level genome assembly of Zasmidium syzygii isolated from banana leaves.</title>
        <authorList>
            <person name="van Westerhoven A.C."/>
            <person name="Mehrabi R."/>
            <person name="Talebi R."/>
            <person name="Steentjes M.B.F."/>
            <person name="Corcolon B."/>
            <person name="Chong P.A."/>
            <person name="Kema G.H.J."/>
            <person name="Seidl M.F."/>
        </authorList>
    </citation>
    <scope>NUCLEOTIDE SEQUENCE [LARGE SCALE GENOMIC DNA]</scope>
    <source>
        <strain evidence="5 6">P124</strain>
    </source>
</reference>
<feature type="compositionally biased region" description="Basic and acidic residues" evidence="3">
    <location>
        <begin position="1364"/>
        <end position="1380"/>
    </location>
</feature>
<feature type="compositionally biased region" description="Polar residues" evidence="3">
    <location>
        <begin position="825"/>
        <end position="846"/>
    </location>
</feature>
<dbReference type="Pfam" id="PF23774">
    <property type="entry name" value="TPR_GEMI5"/>
    <property type="match status" value="1"/>
</dbReference>
<feature type="region of interest" description="Disordered" evidence="3">
    <location>
        <begin position="504"/>
        <end position="596"/>
    </location>
</feature>
<feature type="region of interest" description="Disordered" evidence="3">
    <location>
        <begin position="895"/>
        <end position="945"/>
    </location>
</feature>
<feature type="region of interest" description="Disordered" evidence="3">
    <location>
        <begin position="1061"/>
        <end position="1428"/>
    </location>
</feature>
<dbReference type="InterPro" id="IPR039857">
    <property type="entry name" value="Ift122/121"/>
</dbReference>
<dbReference type="InterPro" id="IPR036322">
    <property type="entry name" value="WD40_repeat_dom_sf"/>
</dbReference>
<feature type="compositionally biased region" description="Polar residues" evidence="3">
    <location>
        <begin position="1226"/>
        <end position="1241"/>
    </location>
</feature>
<feature type="compositionally biased region" description="Low complexity" evidence="3">
    <location>
        <begin position="1506"/>
        <end position="1518"/>
    </location>
</feature>
<feature type="compositionally biased region" description="Basic and acidic residues" evidence="3">
    <location>
        <begin position="1021"/>
        <end position="1035"/>
    </location>
</feature>
<feature type="region of interest" description="Disordered" evidence="3">
    <location>
        <begin position="28"/>
        <end position="65"/>
    </location>
</feature>
<evidence type="ECO:0000313" key="5">
    <source>
        <dbReference type="EMBL" id="KAK4494778.1"/>
    </source>
</evidence>
<feature type="compositionally biased region" description="Basic and acidic residues" evidence="3">
    <location>
        <begin position="1197"/>
        <end position="1222"/>
    </location>
</feature>
<feature type="region of interest" description="Disordered" evidence="3">
    <location>
        <begin position="460"/>
        <end position="481"/>
    </location>
</feature>
<comment type="caution">
    <text evidence="5">The sequence shown here is derived from an EMBL/GenBank/DDBJ whole genome shotgun (WGS) entry which is preliminary data.</text>
</comment>
<feature type="domain" description="Gem-associated protein 5 TPR" evidence="4">
    <location>
        <begin position="643"/>
        <end position="796"/>
    </location>
</feature>
<feature type="region of interest" description="Disordered" evidence="3">
    <location>
        <begin position="1446"/>
        <end position="1619"/>
    </location>
</feature>
<evidence type="ECO:0000313" key="6">
    <source>
        <dbReference type="Proteomes" id="UP001305779"/>
    </source>
</evidence>
<feature type="compositionally biased region" description="Polar residues" evidence="3">
    <location>
        <begin position="1074"/>
        <end position="1086"/>
    </location>
</feature>
<feature type="compositionally biased region" description="Low complexity" evidence="3">
    <location>
        <begin position="1260"/>
        <end position="1273"/>
    </location>
</feature>
<organism evidence="5 6">
    <name type="scientific">Zasmidium cellare</name>
    <name type="common">Wine cellar mold</name>
    <name type="synonym">Racodium cellare</name>
    <dbReference type="NCBI Taxonomy" id="395010"/>
    <lineage>
        <taxon>Eukaryota</taxon>
        <taxon>Fungi</taxon>
        <taxon>Dikarya</taxon>
        <taxon>Ascomycota</taxon>
        <taxon>Pezizomycotina</taxon>
        <taxon>Dothideomycetes</taxon>
        <taxon>Dothideomycetidae</taxon>
        <taxon>Mycosphaerellales</taxon>
        <taxon>Mycosphaerellaceae</taxon>
        <taxon>Zasmidium</taxon>
    </lineage>
</organism>